<dbReference type="InterPro" id="IPR017853">
    <property type="entry name" value="GH"/>
</dbReference>
<accession>A0A5C8LU26</accession>
<sequence length="613" mass="65880">MKQYALLLAVMTLSAGGCMGQKSVDQQDLRRQIGQKLMIDLRHFCAQGSSAQCKTDLTELPKEFSDAITQLHLGGVILFANNLKDTHQIRRLTADLQQASSDGLPLLIGIDQEGGRVARLPTSEFPAFAGNMAIGATLASSGTRYATEVGQAIAQQLKSLGINLNFAPSVDVNNNPANPVINARSFGDKAAAVAWAGGAMLSAMQNAGVLGTVKHFPGHGDTHVDSHTGLPLVEHDRATVEAVDLYPFRQLIKQHQPALVMTAHIQYPALDNSSLITKSGEAVIKPATLSRAILTDLLREDMGFDGIIITDALNMAGISQFFDPAQAVIETFAAGADIALMPYEIKTPSDIAALQVLIDQVVTAVQQGKLNSAEIAESAQRVTRLRQQLSTQTPPLVLPDQQRLAQDLHLEQQLAQASLTVVGTNKLKLPLNFAALKLHLIAPDQTKCQSWLQALKHWGVQPLAVTCSDLTSSEQNQALAQIKQADLVLGSLISPAQSAAELGVLADLQALPAMKLTVSEQKQLLVQLVQQAKKLAKKTVMVSLRTPYELADFADSADVRLATYSYNQKPQTAERPFSGPAYDAVIGFLLGNVQAQGQLPVSLTTEDKSIERR</sequence>
<gene>
    <name evidence="7" type="ORF">FU839_15965</name>
</gene>
<dbReference type="InterPro" id="IPR036881">
    <property type="entry name" value="Glyco_hydro_3_C_sf"/>
</dbReference>
<evidence type="ECO:0000259" key="6">
    <source>
        <dbReference type="Pfam" id="PF00933"/>
    </source>
</evidence>
<dbReference type="Gene3D" id="3.40.50.1700">
    <property type="entry name" value="Glycoside hydrolase family 3 C-terminal domain"/>
    <property type="match status" value="1"/>
</dbReference>
<comment type="caution">
    <text evidence="7">The sequence shown here is derived from an EMBL/GenBank/DDBJ whole genome shotgun (WGS) entry which is preliminary data.</text>
</comment>
<evidence type="ECO:0000256" key="1">
    <source>
        <dbReference type="ARBA" id="ARBA00001231"/>
    </source>
</evidence>
<dbReference type="Pfam" id="PF00933">
    <property type="entry name" value="Glyco_hydro_3"/>
    <property type="match status" value="1"/>
</dbReference>
<evidence type="ECO:0000256" key="5">
    <source>
        <dbReference type="ARBA" id="ARBA00023295"/>
    </source>
</evidence>
<dbReference type="EMBL" id="VRLR01000012">
    <property type="protein sequence ID" value="TXK79048.1"/>
    <property type="molecule type" value="Genomic_DNA"/>
</dbReference>
<dbReference type="OrthoDB" id="9786661at2"/>
<comment type="catalytic activity">
    <reaction evidence="1">
        <text>Hydrolysis of terminal non-reducing N-acetyl-D-hexosamine residues in N-acetyl-beta-D-hexosaminides.</text>
        <dbReference type="EC" id="3.2.1.52"/>
    </reaction>
</comment>
<keyword evidence="4 7" id="KW-0378">Hydrolase</keyword>
<dbReference type="PANTHER" id="PTHR30480">
    <property type="entry name" value="BETA-HEXOSAMINIDASE-RELATED"/>
    <property type="match status" value="1"/>
</dbReference>
<comment type="similarity">
    <text evidence="2">Belongs to the glycosyl hydrolase 3 family.</text>
</comment>
<dbReference type="GO" id="GO:0005975">
    <property type="term" value="P:carbohydrate metabolic process"/>
    <property type="evidence" value="ECO:0007669"/>
    <property type="project" value="InterPro"/>
</dbReference>
<dbReference type="SUPFAM" id="SSF51445">
    <property type="entry name" value="(Trans)glycosidases"/>
    <property type="match status" value="1"/>
</dbReference>
<keyword evidence="8" id="KW-1185">Reference proteome</keyword>
<dbReference type="InterPro" id="IPR001764">
    <property type="entry name" value="Glyco_hydro_3_N"/>
</dbReference>
<evidence type="ECO:0000256" key="4">
    <source>
        <dbReference type="ARBA" id="ARBA00022801"/>
    </source>
</evidence>
<evidence type="ECO:0000313" key="7">
    <source>
        <dbReference type="EMBL" id="TXK79048.1"/>
    </source>
</evidence>
<evidence type="ECO:0000313" key="8">
    <source>
        <dbReference type="Proteomes" id="UP000321814"/>
    </source>
</evidence>
<evidence type="ECO:0000256" key="3">
    <source>
        <dbReference type="ARBA" id="ARBA00012663"/>
    </source>
</evidence>
<dbReference type="InterPro" id="IPR019800">
    <property type="entry name" value="Glyco_hydro_3_AS"/>
</dbReference>
<dbReference type="PROSITE" id="PS51257">
    <property type="entry name" value="PROKAR_LIPOPROTEIN"/>
    <property type="match status" value="1"/>
</dbReference>
<protein>
    <recommendedName>
        <fullName evidence="3">beta-N-acetylhexosaminidase</fullName>
        <ecNumber evidence="3">3.2.1.52</ecNumber>
    </recommendedName>
</protein>
<dbReference type="PANTHER" id="PTHR30480:SF13">
    <property type="entry name" value="BETA-HEXOSAMINIDASE"/>
    <property type="match status" value="1"/>
</dbReference>
<dbReference type="AlphaFoldDB" id="A0A5C8LU26"/>
<dbReference type="EC" id="3.2.1.52" evidence="3"/>
<dbReference type="Gene3D" id="3.20.20.300">
    <property type="entry name" value="Glycoside hydrolase, family 3, N-terminal domain"/>
    <property type="match status" value="1"/>
</dbReference>
<dbReference type="GO" id="GO:0009254">
    <property type="term" value="P:peptidoglycan turnover"/>
    <property type="evidence" value="ECO:0007669"/>
    <property type="project" value="TreeGrafter"/>
</dbReference>
<dbReference type="GO" id="GO:0004563">
    <property type="term" value="F:beta-N-acetylhexosaminidase activity"/>
    <property type="evidence" value="ECO:0007669"/>
    <property type="project" value="UniProtKB-EC"/>
</dbReference>
<dbReference type="RefSeq" id="WP_147905161.1">
    <property type="nucleotide sequence ID" value="NZ_BAAAGC010000015.1"/>
</dbReference>
<keyword evidence="5" id="KW-0326">Glycosidase</keyword>
<organism evidence="7 8">
    <name type="scientific">Rheinheimera tangshanensis</name>
    <dbReference type="NCBI Taxonomy" id="400153"/>
    <lineage>
        <taxon>Bacteria</taxon>
        <taxon>Pseudomonadati</taxon>
        <taxon>Pseudomonadota</taxon>
        <taxon>Gammaproteobacteria</taxon>
        <taxon>Chromatiales</taxon>
        <taxon>Chromatiaceae</taxon>
        <taxon>Rheinheimera</taxon>
    </lineage>
</organism>
<evidence type="ECO:0000256" key="2">
    <source>
        <dbReference type="ARBA" id="ARBA00005336"/>
    </source>
</evidence>
<reference evidence="7 8" key="1">
    <citation type="submission" date="2019-08" db="EMBL/GenBank/DDBJ databases">
        <title>Draft genome analysis of Rheinheimera tangshanensis isolated from the roots of fresh rice plants (Oryza sativa).</title>
        <authorList>
            <person name="Yu Q."/>
            <person name="Qi Y."/>
            <person name="Zhang H."/>
            <person name="Pu J."/>
        </authorList>
    </citation>
    <scope>NUCLEOTIDE SEQUENCE [LARGE SCALE GENOMIC DNA]</scope>
    <source>
        <strain evidence="7 8">JA3-B52</strain>
    </source>
</reference>
<proteinExistence type="inferred from homology"/>
<dbReference type="PROSITE" id="PS00775">
    <property type="entry name" value="GLYCOSYL_HYDROL_F3"/>
    <property type="match status" value="1"/>
</dbReference>
<dbReference type="InterPro" id="IPR036962">
    <property type="entry name" value="Glyco_hydro_3_N_sf"/>
</dbReference>
<dbReference type="Proteomes" id="UP000321814">
    <property type="component" value="Unassembled WGS sequence"/>
</dbReference>
<feature type="domain" description="Glycoside hydrolase family 3 N-terminal" evidence="6">
    <location>
        <begin position="59"/>
        <end position="385"/>
    </location>
</feature>
<dbReference type="InterPro" id="IPR050226">
    <property type="entry name" value="NagZ_Beta-hexosaminidase"/>
</dbReference>
<name>A0A5C8LU26_9GAMM</name>